<evidence type="ECO:0000313" key="2">
    <source>
        <dbReference type="Proteomes" id="UP001165960"/>
    </source>
</evidence>
<comment type="caution">
    <text evidence="1">The sequence shown here is derived from an EMBL/GenBank/DDBJ whole genome shotgun (WGS) entry which is preliminary data.</text>
</comment>
<accession>A0ACC2SBS2</accession>
<name>A0ACC2SBS2_9FUNG</name>
<protein>
    <submittedName>
        <fullName evidence="1">Uncharacterized protein</fullName>
    </submittedName>
</protein>
<organism evidence="1 2">
    <name type="scientific">Entomophthora muscae</name>
    <dbReference type="NCBI Taxonomy" id="34485"/>
    <lineage>
        <taxon>Eukaryota</taxon>
        <taxon>Fungi</taxon>
        <taxon>Fungi incertae sedis</taxon>
        <taxon>Zoopagomycota</taxon>
        <taxon>Entomophthoromycotina</taxon>
        <taxon>Entomophthoromycetes</taxon>
        <taxon>Entomophthorales</taxon>
        <taxon>Entomophthoraceae</taxon>
        <taxon>Entomophthora</taxon>
    </lineage>
</organism>
<sequence length="211" mass="22946">MPTHPLNLNSKHISMYPHFPNNLIPRSKISQNNQANPLKSLNCQEPLPPDPDPTQQKSGSEPIQASHHTKLSTKTIQKIYQDSAIPTVDQHHPKTGWLDAPSIRGPGRYNHLQDLPPANLSSSQFSPMNPCQPFSQPHLKIPVKAEIQRATCMHHPLIAGRGSPPADCLSGTGPTPNFGGAKDHLPGNLNRLLLASPKPCSPTKLGGMHKS</sequence>
<evidence type="ECO:0000313" key="1">
    <source>
        <dbReference type="EMBL" id="KAJ9059753.1"/>
    </source>
</evidence>
<gene>
    <name evidence="1" type="ORF">DSO57_1038222</name>
</gene>
<dbReference type="Proteomes" id="UP001165960">
    <property type="component" value="Unassembled WGS sequence"/>
</dbReference>
<keyword evidence="2" id="KW-1185">Reference proteome</keyword>
<dbReference type="EMBL" id="QTSX02005434">
    <property type="protein sequence ID" value="KAJ9059753.1"/>
    <property type="molecule type" value="Genomic_DNA"/>
</dbReference>
<reference evidence="1" key="1">
    <citation type="submission" date="2022-04" db="EMBL/GenBank/DDBJ databases">
        <title>Genome of the entomopathogenic fungus Entomophthora muscae.</title>
        <authorList>
            <person name="Elya C."/>
            <person name="Lovett B.R."/>
            <person name="Lee E."/>
            <person name="Macias A.M."/>
            <person name="Hajek A.E."/>
            <person name="De Bivort B.L."/>
            <person name="Kasson M.T."/>
            <person name="De Fine Licht H.H."/>
            <person name="Stajich J.E."/>
        </authorList>
    </citation>
    <scope>NUCLEOTIDE SEQUENCE</scope>
    <source>
        <strain evidence="1">Berkeley</strain>
    </source>
</reference>
<proteinExistence type="predicted"/>